<accession>A0A1R0X0B6</accession>
<dbReference type="RefSeq" id="WP_036684277.1">
    <property type="nucleotide sequence ID" value="NZ_MPTV01000059.1"/>
</dbReference>
<organism evidence="1 2">
    <name type="scientific">Paenibacillus odorifer</name>
    <dbReference type="NCBI Taxonomy" id="189426"/>
    <lineage>
        <taxon>Bacteria</taxon>
        <taxon>Bacillati</taxon>
        <taxon>Bacillota</taxon>
        <taxon>Bacilli</taxon>
        <taxon>Bacillales</taxon>
        <taxon>Paenibacillaceae</taxon>
        <taxon>Paenibacillus</taxon>
    </lineage>
</organism>
<dbReference type="Proteomes" id="UP000187465">
    <property type="component" value="Unassembled WGS sequence"/>
</dbReference>
<evidence type="ECO:0000313" key="2">
    <source>
        <dbReference type="Proteomes" id="UP000187465"/>
    </source>
</evidence>
<gene>
    <name evidence="1" type="ORF">BJP51_04170</name>
</gene>
<comment type="caution">
    <text evidence="1">The sequence shown here is derived from an EMBL/GenBank/DDBJ whole genome shotgun (WGS) entry which is preliminary data.</text>
</comment>
<proteinExistence type="predicted"/>
<protein>
    <submittedName>
        <fullName evidence="1">Uncharacterized protein</fullName>
    </submittedName>
</protein>
<sequence length="90" mass="10019">MDESTWGLQFVRIDVQANEIGTLLILKGVSEEYARETFNRIKLEFSENKGEPDCVVDLLDEDDSIVDDFGITLSQAKSIASLLGHSIVTE</sequence>
<dbReference type="AlphaFoldDB" id="A0A1R0X0B6"/>
<reference evidence="1 2" key="1">
    <citation type="submission" date="2016-10" db="EMBL/GenBank/DDBJ databases">
        <title>Paenibacillus species isolates.</title>
        <authorList>
            <person name="Beno S.M."/>
        </authorList>
    </citation>
    <scope>NUCLEOTIDE SEQUENCE [LARGE SCALE GENOMIC DNA]</scope>
    <source>
        <strain evidence="1 2">FSL H7-0604</strain>
    </source>
</reference>
<dbReference type="EMBL" id="MKQP01000045">
    <property type="protein sequence ID" value="OMD25451.1"/>
    <property type="molecule type" value="Genomic_DNA"/>
</dbReference>
<evidence type="ECO:0000313" key="1">
    <source>
        <dbReference type="EMBL" id="OMD25451.1"/>
    </source>
</evidence>
<name>A0A1R0X0B6_9BACL</name>